<dbReference type="InterPro" id="IPR009057">
    <property type="entry name" value="Homeodomain-like_sf"/>
</dbReference>
<dbReference type="Pfam" id="PF02796">
    <property type="entry name" value="HTH_7"/>
    <property type="match status" value="1"/>
</dbReference>
<proteinExistence type="predicted"/>
<dbReference type="SUPFAM" id="SSF46689">
    <property type="entry name" value="Homeodomain-like"/>
    <property type="match status" value="1"/>
</dbReference>
<dbReference type="RefSeq" id="WP_061146731.1">
    <property type="nucleotide sequence ID" value="NZ_FCOM02000007.1"/>
</dbReference>
<sequence length="75" mass="8943">MNKRLVGVNEKGLRVGQDHQRAKLTDRDVELMRQLHEQRMPRRDIAEKFEVSESTVDKIVNYRRRAQVAVKFRPI</sequence>
<reference evidence="2" key="1">
    <citation type="submission" date="2016-01" db="EMBL/GenBank/DDBJ databases">
        <authorList>
            <person name="Peeters C."/>
        </authorList>
    </citation>
    <scope>NUCLEOTIDE SEQUENCE [LARGE SCALE GENOMIC DNA]</scope>
    <source>
        <strain evidence="2">LMG 29317</strain>
    </source>
</reference>
<dbReference type="GO" id="GO:0000150">
    <property type="term" value="F:DNA strand exchange activity"/>
    <property type="evidence" value="ECO:0007669"/>
    <property type="project" value="InterPro"/>
</dbReference>
<dbReference type="EMBL" id="FCOM02000007">
    <property type="protein sequence ID" value="SAL47312.1"/>
    <property type="molecule type" value="Genomic_DNA"/>
</dbReference>
<gene>
    <name evidence="2" type="ORF">AWB74_02121</name>
</gene>
<feature type="domain" description="Resolvase HTH" evidence="1">
    <location>
        <begin position="23"/>
        <end position="59"/>
    </location>
</feature>
<dbReference type="AlphaFoldDB" id="A0A158HSE6"/>
<organism evidence="2 3">
    <name type="scientific">Caballeronia arvi</name>
    <dbReference type="NCBI Taxonomy" id="1777135"/>
    <lineage>
        <taxon>Bacteria</taxon>
        <taxon>Pseudomonadati</taxon>
        <taxon>Pseudomonadota</taxon>
        <taxon>Betaproteobacteria</taxon>
        <taxon>Burkholderiales</taxon>
        <taxon>Burkholderiaceae</taxon>
        <taxon>Caballeronia</taxon>
    </lineage>
</organism>
<dbReference type="OrthoDB" id="8643926at2"/>
<dbReference type="InterPro" id="IPR006120">
    <property type="entry name" value="Resolvase_HTH_dom"/>
</dbReference>
<dbReference type="Proteomes" id="UP000055019">
    <property type="component" value="Unassembled WGS sequence"/>
</dbReference>
<keyword evidence="3" id="KW-1185">Reference proteome</keyword>
<evidence type="ECO:0000313" key="2">
    <source>
        <dbReference type="EMBL" id="SAL47312.1"/>
    </source>
</evidence>
<name>A0A158HSE6_9BURK</name>
<dbReference type="Gene3D" id="1.10.10.60">
    <property type="entry name" value="Homeodomain-like"/>
    <property type="match status" value="1"/>
</dbReference>
<accession>A0A158HSE6</accession>
<comment type="caution">
    <text evidence="2">The sequence shown here is derived from an EMBL/GenBank/DDBJ whole genome shotgun (WGS) entry which is preliminary data.</text>
</comment>
<evidence type="ECO:0000313" key="3">
    <source>
        <dbReference type="Proteomes" id="UP000055019"/>
    </source>
</evidence>
<protein>
    <recommendedName>
        <fullName evidence="1">Resolvase HTH domain-containing protein</fullName>
    </recommendedName>
</protein>
<dbReference type="GO" id="GO:0003677">
    <property type="term" value="F:DNA binding"/>
    <property type="evidence" value="ECO:0007669"/>
    <property type="project" value="InterPro"/>
</dbReference>
<evidence type="ECO:0000259" key="1">
    <source>
        <dbReference type="Pfam" id="PF02796"/>
    </source>
</evidence>